<evidence type="ECO:0000313" key="9">
    <source>
        <dbReference type="Proteomes" id="UP000037729"/>
    </source>
</evidence>
<accession>A0A0N0U966</accession>
<proteinExistence type="inferred from homology"/>
<evidence type="ECO:0000256" key="1">
    <source>
        <dbReference type="ARBA" id="ARBA00004141"/>
    </source>
</evidence>
<dbReference type="InterPro" id="IPR045275">
    <property type="entry name" value="MscS_archaea/bacteria_type"/>
</dbReference>
<dbReference type="PANTHER" id="PTHR30221">
    <property type="entry name" value="SMALL-CONDUCTANCE MECHANOSENSITIVE CHANNEL"/>
    <property type="match status" value="1"/>
</dbReference>
<feature type="domain" description="Mechanosensitive ion channel MscS" evidence="7">
    <location>
        <begin position="204"/>
        <end position="258"/>
    </location>
</feature>
<comment type="subcellular location">
    <subcellularLocation>
        <location evidence="1">Membrane</location>
        <topology evidence="1">Multi-pass membrane protein</topology>
    </subcellularLocation>
</comment>
<dbReference type="OrthoDB" id="313107at2157"/>
<comment type="caution">
    <text evidence="8">The sequence shown here is derived from an EMBL/GenBank/DDBJ whole genome shotgun (WGS) entry which is preliminary data.</text>
</comment>
<dbReference type="AlphaFoldDB" id="A0A0N0U966"/>
<organism evidence="8 9">
    <name type="scientific">Haloarcula rubripromontorii</name>
    <dbReference type="NCBI Taxonomy" id="1705562"/>
    <lineage>
        <taxon>Archaea</taxon>
        <taxon>Methanobacteriati</taxon>
        <taxon>Methanobacteriota</taxon>
        <taxon>Stenosarchaea group</taxon>
        <taxon>Halobacteria</taxon>
        <taxon>Halobacteriales</taxon>
        <taxon>Haloarculaceae</taxon>
        <taxon>Haloarcula</taxon>
    </lineage>
</organism>
<dbReference type="GO" id="GO:0008381">
    <property type="term" value="F:mechanosensitive monoatomic ion channel activity"/>
    <property type="evidence" value="ECO:0007669"/>
    <property type="project" value="InterPro"/>
</dbReference>
<feature type="transmembrane region" description="Helical" evidence="6">
    <location>
        <begin position="149"/>
        <end position="169"/>
    </location>
</feature>
<protein>
    <submittedName>
        <fullName evidence="8">Mechanosensitive ion channel protein MscS</fullName>
    </submittedName>
</protein>
<dbReference type="InterPro" id="IPR011014">
    <property type="entry name" value="MscS_channel_TM-2"/>
</dbReference>
<evidence type="ECO:0000256" key="5">
    <source>
        <dbReference type="ARBA" id="ARBA00023136"/>
    </source>
</evidence>
<feature type="transmembrane region" description="Helical" evidence="6">
    <location>
        <begin position="72"/>
        <end position="95"/>
    </location>
</feature>
<evidence type="ECO:0000313" key="8">
    <source>
        <dbReference type="EMBL" id="KOX91733.1"/>
    </source>
</evidence>
<dbReference type="Gene3D" id="1.10.287.1260">
    <property type="match status" value="1"/>
</dbReference>
<reference evidence="8 9" key="1">
    <citation type="submission" date="2015-08" db="EMBL/GenBank/DDBJ databases">
        <title>Genomes of Isolates from Cabo Rojo, PR.</title>
        <authorList>
            <person name="Sanchez-Nieves R.L."/>
            <person name="Montalvo-Rodriguez R."/>
        </authorList>
    </citation>
    <scope>NUCLEOTIDE SEQUENCE [LARGE SCALE GENOMIC DNA]</scope>
    <source>
        <strain evidence="8 9">SL3</strain>
    </source>
</reference>
<dbReference type="STRING" id="1705562.AMS69_16605"/>
<dbReference type="PATRIC" id="fig|1705562.3.peg.3710"/>
<keyword evidence="3 6" id="KW-0812">Transmembrane</keyword>
<keyword evidence="4 6" id="KW-1133">Transmembrane helix</keyword>
<dbReference type="Gene3D" id="2.30.30.60">
    <property type="match status" value="1"/>
</dbReference>
<dbReference type="RefSeq" id="WP_053969177.1">
    <property type="nucleotide sequence ID" value="NZ_LIUF01000006.1"/>
</dbReference>
<evidence type="ECO:0000259" key="7">
    <source>
        <dbReference type="Pfam" id="PF00924"/>
    </source>
</evidence>
<feature type="transmembrane region" description="Helical" evidence="6">
    <location>
        <begin position="175"/>
        <end position="196"/>
    </location>
</feature>
<name>A0A0N0U966_9EURY</name>
<evidence type="ECO:0000256" key="6">
    <source>
        <dbReference type="SAM" id="Phobius"/>
    </source>
</evidence>
<feature type="transmembrane region" description="Helical" evidence="6">
    <location>
        <begin position="107"/>
        <end position="128"/>
    </location>
</feature>
<dbReference type="PANTHER" id="PTHR30221:SF20">
    <property type="entry name" value="SMALL-CONDUCTANCE MECHANOSENSITIVE CHANNEL"/>
    <property type="match status" value="1"/>
</dbReference>
<dbReference type="InterPro" id="IPR006685">
    <property type="entry name" value="MscS_channel_2nd"/>
</dbReference>
<dbReference type="EMBL" id="LIUF01000006">
    <property type="protein sequence ID" value="KOX91733.1"/>
    <property type="molecule type" value="Genomic_DNA"/>
</dbReference>
<evidence type="ECO:0000256" key="2">
    <source>
        <dbReference type="ARBA" id="ARBA00008017"/>
    </source>
</evidence>
<dbReference type="Proteomes" id="UP000037729">
    <property type="component" value="Unassembled WGS sequence"/>
</dbReference>
<dbReference type="GO" id="GO:0016020">
    <property type="term" value="C:membrane"/>
    <property type="evidence" value="ECO:0007669"/>
    <property type="project" value="UniProtKB-SubCell"/>
</dbReference>
<sequence length="264" mass="28801">MQLGFDWATIIRQVFSPQGTFVLSLVVLAVGIVLGYLVWRSSRRFMRELGVPEAVEGTPFERTARGLGTSTVGIVSNLAALFIYITTVTAVLNIAQLTDPELYWARFTSFLPDLFIALFAVIIGLIAGDKAKLIVSERLRSVKMPEATVLPEVVKYSIFYLAVLIALGQLGVETLALLILLGAYAFGLVFVCGLALKDILQAGAAGLYLLLTEPYSIGDEIVIGDQSGIVQEVDILVTRIESDGEEYIIPNKRVFKTGIVRIRS</sequence>
<dbReference type="Pfam" id="PF00924">
    <property type="entry name" value="MS_channel_2nd"/>
    <property type="match status" value="1"/>
</dbReference>
<dbReference type="InterPro" id="IPR010920">
    <property type="entry name" value="LSM_dom_sf"/>
</dbReference>
<dbReference type="InterPro" id="IPR023408">
    <property type="entry name" value="MscS_beta-dom_sf"/>
</dbReference>
<keyword evidence="5 6" id="KW-0472">Membrane</keyword>
<evidence type="ECO:0000256" key="4">
    <source>
        <dbReference type="ARBA" id="ARBA00022989"/>
    </source>
</evidence>
<comment type="similarity">
    <text evidence="2">Belongs to the MscS (TC 1.A.23) family.</text>
</comment>
<dbReference type="SUPFAM" id="SSF82861">
    <property type="entry name" value="Mechanosensitive channel protein MscS (YggB), transmembrane region"/>
    <property type="match status" value="1"/>
</dbReference>
<gene>
    <name evidence="8" type="ORF">AMS69_16605</name>
</gene>
<evidence type="ECO:0000256" key="3">
    <source>
        <dbReference type="ARBA" id="ARBA00022692"/>
    </source>
</evidence>
<keyword evidence="9" id="KW-1185">Reference proteome</keyword>
<dbReference type="SUPFAM" id="SSF50182">
    <property type="entry name" value="Sm-like ribonucleoproteins"/>
    <property type="match status" value="1"/>
</dbReference>
<feature type="transmembrane region" description="Helical" evidence="6">
    <location>
        <begin position="20"/>
        <end position="39"/>
    </location>
</feature>